<reference evidence="2" key="1">
    <citation type="journal article" date="2023" name="Front. Plant Sci.">
        <title>Chromosomal-level genome assembly of Melastoma candidum provides insights into trichome evolution.</title>
        <authorList>
            <person name="Zhong Y."/>
            <person name="Wu W."/>
            <person name="Sun C."/>
            <person name="Zou P."/>
            <person name="Liu Y."/>
            <person name="Dai S."/>
            <person name="Zhou R."/>
        </authorList>
    </citation>
    <scope>NUCLEOTIDE SEQUENCE [LARGE SCALE GENOMIC DNA]</scope>
</reference>
<sequence length="79" mass="9275">MVMAIYLKYPSPNTAPALGSARRHKEEKERSSSLCKNRRDNPLFPPLKTRWWRWHASLVDFVIRPSFALILSQNPLQRV</sequence>
<accession>A0ACB9QHP5</accession>
<gene>
    <name evidence="1" type="ORF">MLD38_021560</name>
</gene>
<evidence type="ECO:0000313" key="2">
    <source>
        <dbReference type="Proteomes" id="UP001057402"/>
    </source>
</evidence>
<keyword evidence="2" id="KW-1185">Reference proteome</keyword>
<name>A0ACB9QHP5_9MYRT</name>
<organism evidence="1 2">
    <name type="scientific">Melastoma candidum</name>
    <dbReference type="NCBI Taxonomy" id="119954"/>
    <lineage>
        <taxon>Eukaryota</taxon>
        <taxon>Viridiplantae</taxon>
        <taxon>Streptophyta</taxon>
        <taxon>Embryophyta</taxon>
        <taxon>Tracheophyta</taxon>
        <taxon>Spermatophyta</taxon>
        <taxon>Magnoliopsida</taxon>
        <taxon>eudicotyledons</taxon>
        <taxon>Gunneridae</taxon>
        <taxon>Pentapetalae</taxon>
        <taxon>rosids</taxon>
        <taxon>malvids</taxon>
        <taxon>Myrtales</taxon>
        <taxon>Melastomataceae</taxon>
        <taxon>Melastomatoideae</taxon>
        <taxon>Melastomateae</taxon>
        <taxon>Melastoma</taxon>
    </lineage>
</organism>
<dbReference type="EMBL" id="CM042885">
    <property type="protein sequence ID" value="KAI4365589.1"/>
    <property type="molecule type" value="Genomic_DNA"/>
</dbReference>
<evidence type="ECO:0000313" key="1">
    <source>
        <dbReference type="EMBL" id="KAI4365589.1"/>
    </source>
</evidence>
<proteinExistence type="predicted"/>
<dbReference type="Proteomes" id="UP001057402">
    <property type="component" value="Chromosome 6"/>
</dbReference>
<protein>
    <submittedName>
        <fullName evidence="1">Uncharacterized protein</fullName>
    </submittedName>
</protein>
<comment type="caution">
    <text evidence="1">The sequence shown here is derived from an EMBL/GenBank/DDBJ whole genome shotgun (WGS) entry which is preliminary data.</text>
</comment>